<proteinExistence type="predicted"/>
<evidence type="ECO:0000313" key="2">
    <source>
        <dbReference type="Proteomes" id="UP000887159"/>
    </source>
</evidence>
<dbReference type="EMBL" id="BMAU01021280">
    <property type="protein sequence ID" value="GFY08303.1"/>
    <property type="molecule type" value="Genomic_DNA"/>
</dbReference>
<dbReference type="Proteomes" id="UP000887159">
    <property type="component" value="Unassembled WGS sequence"/>
</dbReference>
<name>A0A8X6VHT2_TRICX</name>
<accession>A0A8X6VHT2</accession>
<gene>
    <name evidence="1" type="ORF">TNCV_1357091</name>
</gene>
<organism evidence="1 2">
    <name type="scientific">Trichonephila clavipes</name>
    <name type="common">Golden silk orbweaver</name>
    <name type="synonym">Nephila clavipes</name>
    <dbReference type="NCBI Taxonomy" id="2585209"/>
    <lineage>
        <taxon>Eukaryota</taxon>
        <taxon>Metazoa</taxon>
        <taxon>Ecdysozoa</taxon>
        <taxon>Arthropoda</taxon>
        <taxon>Chelicerata</taxon>
        <taxon>Arachnida</taxon>
        <taxon>Araneae</taxon>
        <taxon>Araneomorphae</taxon>
        <taxon>Entelegynae</taxon>
        <taxon>Araneoidea</taxon>
        <taxon>Nephilidae</taxon>
        <taxon>Trichonephila</taxon>
    </lineage>
</organism>
<evidence type="ECO:0000313" key="1">
    <source>
        <dbReference type="EMBL" id="GFY08303.1"/>
    </source>
</evidence>
<comment type="caution">
    <text evidence="1">The sequence shown here is derived from an EMBL/GenBank/DDBJ whole genome shotgun (WGS) entry which is preliminary data.</text>
</comment>
<keyword evidence="2" id="KW-1185">Reference proteome</keyword>
<reference evidence="1" key="1">
    <citation type="submission" date="2020-08" db="EMBL/GenBank/DDBJ databases">
        <title>Multicomponent nature underlies the extraordinary mechanical properties of spider dragline silk.</title>
        <authorList>
            <person name="Kono N."/>
            <person name="Nakamura H."/>
            <person name="Mori M."/>
            <person name="Yoshida Y."/>
            <person name="Ohtoshi R."/>
            <person name="Malay A.D."/>
            <person name="Moran D.A.P."/>
            <person name="Tomita M."/>
            <person name="Numata K."/>
            <person name="Arakawa K."/>
        </authorList>
    </citation>
    <scope>NUCLEOTIDE SEQUENCE</scope>
</reference>
<sequence>MLQLQLYMQLQHDVTVHQLFSDWCMEPVTQQTLTRCFLLVRDLDNVMVRTPAEHILYPYKTGKMRSCIILLKRSFSYVSKKGRISGLNAPEI</sequence>
<dbReference type="AlphaFoldDB" id="A0A8X6VHT2"/>
<protein>
    <submittedName>
        <fullName evidence="1">Uncharacterized protein</fullName>
    </submittedName>
</protein>